<dbReference type="WBParaSite" id="TMUE_2000008521.1">
    <property type="protein sequence ID" value="TMUE_2000008521.1"/>
    <property type="gene ID" value="WBGene00292106"/>
</dbReference>
<organism evidence="2 3">
    <name type="scientific">Trichuris muris</name>
    <name type="common">Mouse whipworm</name>
    <dbReference type="NCBI Taxonomy" id="70415"/>
    <lineage>
        <taxon>Eukaryota</taxon>
        <taxon>Metazoa</taxon>
        <taxon>Ecdysozoa</taxon>
        <taxon>Nematoda</taxon>
        <taxon>Enoplea</taxon>
        <taxon>Dorylaimia</taxon>
        <taxon>Trichinellida</taxon>
        <taxon>Trichuridae</taxon>
        <taxon>Trichuris</taxon>
    </lineage>
</organism>
<proteinExistence type="predicted"/>
<evidence type="ECO:0000313" key="3">
    <source>
        <dbReference type="WBParaSite" id="TMUE_2000008521.1"/>
    </source>
</evidence>
<evidence type="ECO:0000256" key="1">
    <source>
        <dbReference type="SAM" id="SignalP"/>
    </source>
</evidence>
<accession>A0A5S6QMF4</accession>
<feature type="signal peptide" evidence="1">
    <location>
        <begin position="1"/>
        <end position="23"/>
    </location>
</feature>
<sequence length="143" mass="16056">MLMPWIVFAYALIQNSLINVGSAVEIVEPDGKEVGDRNDVRVDIKRYVYDKRILVDNYYARLRSVLSARLDYANIAYNTTFTLEASNCLGNRSLPIDHIYLSRCDGNGSPKKLKCSGMLSRLINQATSRIKCSEFGGKTGKNK</sequence>
<dbReference type="Proteomes" id="UP000046395">
    <property type="component" value="Unassembled WGS sequence"/>
</dbReference>
<feature type="chain" id="PRO_5024293440" evidence="1">
    <location>
        <begin position="24"/>
        <end position="143"/>
    </location>
</feature>
<keyword evidence="1" id="KW-0732">Signal</keyword>
<dbReference type="AlphaFoldDB" id="A0A5S6QMF4"/>
<evidence type="ECO:0000313" key="2">
    <source>
        <dbReference type="Proteomes" id="UP000046395"/>
    </source>
</evidence>
<keyword evidence="2" id="KW-1185">Reference proteome</keyword>
<name>A0A5S6QMF4_TRIMR</name>
<reference evidence="3" key="1">
    <citation type="submission" date="2019-12" db="UniProtKB">
        <authorList>
            <consortium name="WormBaseParasite"/>
        </authorList>
    </citation>
    <scope>IDENTIFICATION</scope>
</reference>
<protein>
    <submittedName>
        <fullName evidence="3">Cystatin domain-containing protein</fullName>
    </submittedName>
</protein>